<dbReference type="EMBL" id="JANAWD010000765">
    <property type="protein sequence ID" value="KAJ3476013.1"/>
    <property type="molecule type" value="Genomic_DNA"/>
</dbReference>
<feature type="domain" description="GOLD" evidence="11">
    <location>
        <begin position="42"/>
        <end position="134"/>
    </location>
</feature>
<keyword evidence="4 10" id="KW-0732">Signal</keyword>
<dbReference type="Pfam" id="PF01105">
    <property type="entry name" value="EMP24_GP25L"/>
    <property type="match status" value="1"/>
</dbReference>
<evidence type="ECO:0000256" key="3">
    <source>
        <dbReference type="ARBA" id="ARBA00022692"/>
    </source>
</evidence>
<evidence type="ECO:0000256" key="6">
    <source>
        <dbReference type="ARBA" id="ARBA00023136"/>
    </source>
</evidence>
<comment type="caution">
    <text evidence="12">The sequence shown here is derived from an EMBL/GenBank/DDBJ whole genome shotgun (WGS) entry which is preliminary data.</text>
</comment>
<evidence type="ECO:0000256" key="7">
    <source>
        <dbReference type="RuleBase" id="RU003827"/>
    </source>
</evidence>
<evidence type="ECO:0000313" key="13">
    <source>
        <dbReference type="Proteomes" id="UP001212997"/>
    </source>
</evidence>
<gene>
    <name evidence="12" type="ORF">NLI96_g11448</name>
</gene>
<dbReference type="Proteomes" id="UP001212997">
    <property type="component" value="Unassembled WGS sequence"/>
</dbReference>
<evidence type="ECO:0000256" key="10">
    <source>
        <dbReference type="SAM" id="SignalP"/>
    </source>
</evidence>
<evidence type="ECO:0000256" key="8">
    <source>
        <dbReference type="SAM" id="Coils"/>
    </source>
</evidence>
<dbReference type="SMART" id="SM01190">
    <property type="entry name" value="EMP24_GP25L"/>
    <property type="match status" value="1"/>
</dbReference>
<comment type="subcellular location">
    <subcellularLocation>
        <location evidence="1 7">Membrane</location>
        <topology evidence="1 7">Single-pass type I membrane protein</topology>
    </subcellularLocation>
</comment>
<dbReference type="PANTHER" id="PTHR22811">
    <property type="entry name" value="TRANSMEMBRANE EMP24 DOMAIN-CONTAINING PROTEIN"/>
    <property type="match status" value="1"/>
</dbReference>
<evidence type="ECO:0000259" key="11">
    <source>
        <dbReference type="PROSITE" id="PS50866"/>
    </source>
</evidence>
<dbReference type="AlphaFoldDB" id="A0AAD5UTB2"/>
<name>A0AAD5UTB2_9APHY</name>
<comment type="similarity">
    <text evidence="2 7">Belongs to the EMP24/GP25L family.</text>
</comment>
<dbReference type="InterPro" id="IPR015720">
    <property type="entry name" value="Emp24-like"/>
</dbReference>
<dbReference type="GO" id="GO:0016020">
    <property type="term" value="C:membrane"/>
    <property type="evidence" value="ECO:0007669"/>
    <property type="project" value="UniProtKB-SubCell"/>
</dbReference>
<feature type="coiled-coil region" evidence="8">
    <location>
        <begin position="150"/>
        <end position="177"/>
    </location>
</feature>
<proteinExistence type="inferred from homology"/>
<dbReference type="PROSITE" id="PS50866">
    <property type="entry name" value="GOLD"/>
    <property type="match status" value="1"/>
</dbReference>
<keyword evidence="3 7" id="KW-0812">Transmembrane</keyword>
<organism evidence="12 13">
    <name type="scientific">Meripilus lineatus</name>
    <dbReference type="NCBI Taxonomy" id="2056292"/>
    <lineage>
        <taxon>Eukaryota</taxon>
        <taxon>Fungi</taxon>
        <taxon>Dikarya</taxon>
        <taxon>Basidiomycota</taxon>
        <taxon>Agaricomycotina</taxon>
        <taxon>Agaricomycetes</taxon>
        <taxon>Polyporales</taxon>
        <taxon>Meripilaceae</taxon>
        <taxon>Meripilus</taxon>
    </lineage>
</organism>
<keyword evidence="6 9" id="KW-0472">Membrane</keyword>
<protein>
    <recommendedName>
        <fullName evidence="11">GOLD domain-containing protein</fullName>
    </recommendedName>
</protein>
<evidence type="ECO:0000256" key="2">
    <source>
        <dbReference type="ARBA" id="ARBA00007104"/>
    </source>
</evidence>
<evidence type="ECO:0000256" key="9">
    <source>
        <dbReference type="SAM" id="Phobius"/>
    </source>
</evidence>
<evidence type="ECO:0000256" key="5">
    <source>
        <dbReference type="ARBA" id="ARBA00022989"/>
    </source>
</evidence>
<keyword evidence="13" id="KW-1185">Reference proteome</keyword>
<feature type="transmembrane region" description="Helical" evidence="9">
    <location>
        <begin position="195"/>
        <end position="218"/>
    </location>
</feature>
<reference evidence="12" key="1">
    <citation type="submission" date="2022-07" db="EMBL/GenBank/DDBJ databases">
        <title>Genome Sequence of Physisporinus lineatus.</title>
        <authorList>
            <person name="Buettner E."/>
        </authorList>
    </citation>
    <scope>NUCLEOTIDE SEQUENCE</scope>
    <source>
        <strain evidence="12">VT162</strain>
    </source>
</reference>
<keyword evidence="8" id="KW-0175">Coiled coil</keyword>
<sequence length="225" mass="25371">MAHLSRLFSTLPVFILSTLLLFYAQPTQAIKFELPAYRYPPAKCIWNAAHPGALVIVTANVGPGESQRVDIEIVDAGAEKNVYLSKKAIKGESRFAVTAHSEGDVGVCFRNYLEPGVASEGNRRSRVVDLDVDIGADAVDYNAIANQESLSALETEMRKLEGIVKEIVDELEYLKRREERFQSTNLSTNRRVQNFAWFTLFALIGLGVWQIFHLRAFFKRKYLID</sequence>
<accession>A0AAD5UTB2</accession>
<feature type="signal peptide" evidence="10">
    <location>
        <begin position="1"/>
        <end position="29"/>
    </location>
</feature>
<keyword evidence="5 9" id="KW-1133">Transmembrane helix</keyword>
<dbReference type="InterPro" id="IPR009038">
    <property type="entry name" value="GOLD_dom"/>
</dbReference>
<evidence type="ECO:0000256" key="4">
    <source>
        <dbReference type="ARBA" id="ARBA00022729"/>
    </source>
</evidence>
<evidence type="ECO:0000313" key="12">
    <source>
        <dbReference type="EMBL" id="KAJ3476013.1"/>
    </source>
</evidence>
<evidence type="ECO:0000256" key="1">
    <source>
        <dbReference type="ARBA" id="ARBA00004479"/>
    </source>
</evidence>
<feature type="chain" id="PRO_5042012503" description="GOLD domain-containing protein" evidence="10">
    <location>
        <begin position="30"/>
        <end position="225"/>
    </location>
</feature>